<dbReference type="FunFam" id="3.40.50.300:FF:000221">
    <property type="entry name" value="Multidrug ABC transporter ATP-binding protein"/>
    <property type="match status" value="1"/>
</dbReference>
<organism evidence="12 13">
    <name type="scientific">Pukyongiella litopenaei</name>
    <dbReference type="NCBI Taxonomy" id="2605946"/>
    <lineage>
        <taxon>Bacteria</taxon>
        <taxon>Pseudomonadati</taxon>
        <taxon>Pseudomonadota</taxon>
        <taxon>Alphaproteobacteria</taxon>
        <taxon>Rhodobacterales</taxon>
        <taxon>Paracoccaceae</taxon>
        <taxon>Pukyongiella</taxon>
    </lineage>
</organism>
<dbReference type="EMBL" id="CP027665">
    <property type="protein sequence ID" value="AVO37325.1"/>
    <property type="molecule type" value="Genomic_DNA"/>
</dbReference>
<evidence type="ECO:0000313" key="12">
    <source>
        <dbReference type="EMBL" id="AVO37325.1"/>
    </source>
</evidence>
<proteinExistence type="predicted"/>
<keyword evidence="2" id="KW-0813">Transport</keyword>
<gene>
    <name evidence="12" type="ORF">C6Y53_06105</name>
</gene>
<feature type="transmembrane region" description="Helical" evidence="9">
    <location>
        <begin position="73"/>
        <end position="99"/>
    </location>
</feature>
<keyword evidence="5" id="KW-0547">Nucleotide-binding</keyword>
<keyword evidence="7 9" id="KW-1133">Transmembrane helix</keyword>
<dbReference type="GO" id="GO:0140359">
    <property type="term" value="F:ABC-type transporter activity"/>
    <property type="evidence" value="ECO:0007669"/>
    <property type="project" value="InterPro"/>
</dbReference>
<evidence type="ECO:0000256" key="7">
    <source>
        <dbReference type="ARBA" id="ARBA00022989"/>
    </source>
</evidence>
<dbReference type="SUPFAM" id="SSF52540">
    <property type="entry name" value="P-loop containing nucleoside triphosphate hydrolases"/>
    <property type="match status" value="1"/>
</dbReference>
<feature type="transmembrane region" description="Helical" evidence="9">
    <location>
        <begin position="111"/>
        <end position="130"/>
    </location>
</feature>
<evidence type="ECO:0000259" key="10">
    <source>
        <dbReference type="PROSITE" id="PS50893"/>
    </source>
</evidence>
<feature type="transmembrane region" description="Helical" evidence="9">
    <location>
        <begin position="326"/>
        <end position="354"/>
    </location>
</feature>
<evidence type="ECO:0000256" key="6">
    <source>
        <dbReference type="ARBA" id="ARBA00022840"/>
    </source>
</evidence>
<dbReference type="PANTHER" id="PTHR24221">
    <property type="entry name" value="ATP-BINDING CASSETTE SUB-FAMILY B"/>
    <property type="match status" value="1"/>
</dbReference>
<dbReference type="GO" id="GO:0034040">
    <property type="term" value="F:ATPase-coupled lipid transmembrane transporter activity"/>
    <property type="evidence" value="ECO:0007669"/>
    <property type="project" value="TreeGrafter"/>
</dbReference>
<evidence type="ECO:0000256" key="1">
    <source>
        <dbReference type="ARBA" id="ARBA00004651"/>
    </source>
</evidence>
<evidence type="ECO:0000256" key="2">
    <source>
        <dbReference type="ARBA" id="ARBA00022448"/>
    </source>
</evidence>
<keyword evidence="8 9" id="KW-0472">Membrane</keyword>
<reference evidence="13" key="1">
    <citation type="submission" date="2018-03" db="EMBL/GenBank/DDBJ databases">
        <title>Genomic analysis of the strain SH-1 isolated from shrimp intestine.</title>
        <authorList>
            <person name="Kim Y.-S."/>
            <person name="Kim S.-E."/>
            <person name="Kim K.-H."/>
        </authorList>
    </citation>
    <scope>NUCLEOTIDE SEQUENCE [LARGE SCALE GENOMIC DNA]</scope>
    <source>
        <strain evidence="13">SH-1</strain>
    </source>
</reference>
<dbReference type="InterPro" id="IPR011527">
    <property type="entry name" value="ABC1_TM_dom"/>
</dbReference>
<feature type="domain" description="ABC transmembrane type-1" evidence="11">
    <location>
        <begin position="73"/>
        <end position="356"/>
    </location>
</feature>
<accession>A0A2S0MN73</accession>
<keyword evidence="3" id="KW-1003">Cell membrane</keyword>
<dbReference type="InterPro" id="IPR039421">
    <property type="entry name" value="Type_1_exporter"/>
</dbReference>
<feature type="transmembrane region" description="Helical" evidence="9">
    <location>
        <begin position="185"/>
        <end position="205"/>
    </location>
</feature>
<sequence>MWMRFWCWTKGGSLNVALMPIWSRLTGRLRACGLPMKRRAAFATTHQRTHEMIEFFRFLWPYLAHQQGRYLRALVLTFFEAVLATIPPLSVGLGLVILIRGSADIRDVAPYAAICFLSVILRTFVIQHAWRRGIFAGDHAAEALRNRIVEHMRNVPLGVLSGRWSPARLATLIVEDGRWFNETAVFFLIRIFQGVVATVVLALMAAWFAPVALIVLIVVTAASLLVIRVVKPIGKRVIRSRNDLLGQALLRVGEFADGIAVFRAYGQSGNARKNLRATVANLHDVALDGAPALIFLQQIGTAFVSFAGPLAVTVIAVLQLRGVTEFAAGAVTPALLLTLAAATTFIAGILRTLLPLELGNRARINISEFLSTPELPGDRSDFGQKLDIAFKDVSFSYGPGKEATISNLSFQADPGSVTAIVGPSGAGKSTLVSLLLRFHERTGGAIKLAGIDISQADPAAIQARMSLVSQDVHLFRDTLRTNLLLGDPDASEARLSEVIGAARLTELVKALPDGLDTMLGDTGRTLSGGERQRVAIARALLKDAPILILDEATSALDPITERAIQDALAALEAGRSVIIIAHRLHTVVDADQILVVDNGQIVERGTHDTLLENGGLYGRLWAAQEKATGWRLR</sequence>
<dbReference type="KEGG" id="thas:C6Y53_06105"/>
<dbReference type="Gene3D" id="3.40.50.300">
    <property type="entry name" value="P-loop containing nucleotide triphosphate hydrolases"/>
    <property type="match status" value="1"/>
</dbReference>
<dbReference type="PROSITE" id="PS00211">
    <property type="entry name" value="ABC_TRANSPORTER_1"/>
    <property type="match status" value="1"/>
</dbReference>
<dbReference type="PROSITE" id="PS50929">
    <property type="entry name" value="ABC_TM1F"/>
    <property type="match status" value="1"/>
</dbReference>
<evidence type="ECO:0000259" key="11">
    <source>
        <dbReference type="PROSITE" id="PS50929"/>
    </source>
</evidence>
<feature type="domain" description="ABC transporter" evidence="10">
    <location>
        <begin position="388"/>
        <end position="623"/>
    </location>
</feature>
<dbReference type="SUPFAM" id="SSF90123">
    <property type="entry name" value="ABC transporter transmembrane region"/>
    <property type="match status" value="1"/>
</dbReference>
<dbReference type="InterPro" id="IPR003439">
    <property type="entry name" value="ABC_transporter-like_ATP-bd"/>
</dbReference>
<dbReference type="Pfam" id="PF00005">
    <property type="entry name" value="ABC_tran"/>
    <property type="match status" value="1"/>
</dbReference>
<dbReference type="GO" id="GO:0016887">
    <property type="term" value="F:ATP hydrolysis activity"/>
    <property type="evidence" value="ECO:0007669"/>
    <property type="project" value="InterPro"/>
</dbReference>
<dbReference type="PROSITE" id="PS50893">
    <property type="entry name" value="ABC_TRANSPORTER_2"/>
    <property type="match status" value="1"/>
</dbReference>
<evidence type="ECO:0000256" key="8">
    <source>
        <dbReference type="ARBA" id="ARBA00023136"/>
    </source>
</evidence>
<dbReference type="PANTHER" id="PTHR24221:SF654">
    <property type="entry name" value="ATP-BINDING CASSETTE SUB-FAMILY B MEMBER 6"/>
    <property type="match status" value="1"/>
</dbReference>
<keyword evidence="13" id="KW-1185">Reference proteome</keyword>
<dbReference type="AlphaFoldDB" id="A0A2S0MN73"/>
<feature type="transmembrane region" description="Helical" evidence="9">
    <location>
        <begin position="211"/>
        <end position="230"/>
    </location>
</feature>
<dbReference type="Proteomes" id="UP000237655">
    <property type="component" value="Chromosome"/>
</dbReference>
<comment type="subcellular location">
    <subcellularLocation>
        <location evidence="1">Cell membrane</location>
        <topology evidence="1">Multi-pass membrane protein</topology>
    </subcellularLocation>
</comment>
<evidence type="ECO:0000256" key="3">
    <source>
        <dbReference type="ARBA" id="ARBA00022475"/>
    </source>
</evidence>
<evidence type="ECO:0000256" key="5">
    <source>
        <dbReference type="ARBA" id="ARBA00022741"/>
    </source>
</evidence>
<dbReference type="Gene3D" id="1.20.1560.10">
    <property type="entry name" value="ABC transporter type 1, transmembrane domain"/>
    <property type="match status" value="1"/>
</dbReference>
<dbReference type="InterPro" id="IPR017871">
    <property type="entry name" value="ABC_transporter-like_CS"/>
</dbReference>
<dbReference type="GO" id="GO:0005524">
    <property type="term" value="F:ATP binding"/>
    <property type="evidence" value="ECO:0007669"/>
    <property type="project" value="UniProtKB-KW"/>
</dbReference>
<dbReference type="InterPro" id="IPR036640">
    <property type="entry name" value="ABC1_TM_sf"/>
</dbReference>
<evidence type="ECO:0000313" key="13">
    <source>
        <dbReference type="Proteomes" id="UP000237655"/>
    </source>
</evidence>
<dbReference type="SMART" id="SM00382">
    <property type="entry name" value="AAA"/>
    <property type="match status" value="1"/>
</dbReference>
<dbReference type="InterPro" id="IPR003593">
    <property type="entry name" value="AAA+_ATPase"/>
</dbReference>
<protein>
    <submittedName>
        <fullName evidence="12">ABC transporter ATP-binding protein</fullName>
    </submittedName>
</protein>
<evidence type="ECO:0000256" key="9">
    <source>
        <dbReference type="SAM" id="Phobius"/>
    </source>
</evidence>
<keyword evidence="6 12" id="KW-0067">ATP-binding</keyword>
<evidence type="ECO:0000256" key="4">
    <source>
        <dbReference type="ARBA" id="ARBA00022692"/>
    </source>
</evidence>
<name>A0A2S0MN73_9RHOB</name>
<keyword evidence="4 9" id="KW-0812">Transmembrane</keyword>
<dbReference type="GO" id="GO:0005886">
    <property type="term" value="C:plasma membrane"/>
    <property type="evidence" value="ECO:0007669"/>
    <property type="project" value="UniProtKB-SubCell"/>
</dbReference>
<dbReference type="InterPro" id="IPR027417">
    <property type="entry name" value="P-loop_NTPase"/>
</dbReference>